<accession>A0ABU3LTV4</accession>
<dbReference type="RefSeq" id="WP_314202244.1">
    <property type="nucleotide sequence ID" value="NZ_JAVTLL010000011.1"/>
</dbReference>
<proteinExistence type="predicted"/>
<dbReference type="Gene3D" id="3.20.20.70">
    <property type="entry name" value="Aldolase class I"/>
    <property type="match status" value="1"/>
</dbReference>
<keyword evidence="1" id="KW-0704">Schiff base</keyword>
<dbReference type="Pfam" id="PF00923">
    <property type="entry name" value="TAL_FSA"/>
    <property type="match status" value="1"/>
</dbReference>
<dbReference type="InterPro" id="IPR001585">
    <property type="entry name" value="TAL/FSA"/>
</dbReference>
<dbReference type="InterPro" id="IPR013785">
    <property type="entry name" value="Aldolase_TIM"/>
</dbReference>
<organism evidence="3 4">
    <name type="scientific">Streptomyces justiciae</name>
    <dbReference type="NCBI Taxonomy" id="2780140"/>
    <lineage>
        <taxon>Bacteria</taxon>
        <taxon>Bacillati</taxon>
        <taxon>Actinomycetota</taxon>
        <taxon>Actinomycetes</taxon>
        <taxon>Kitasatosporales</taxon>
        <taxon>Streptomycetaceae</taxon>
        <taxon>Streptomyces</taxon>
    </lineage>
</organism>
<evidence type="ECO:0000313" key="4">
    <source>
        <dbReference type="Proteomes" id="UP001257948"/>
    </source>
</evidence>
<evidence type="ECO:0000256" key="1">
    <source>
        <dbReference type="ARBA" id="ARBA00023270"/>
    </source>
</evidence>
<comment type="caution">
    <text evidence="3">The sequence shown here is derived from an EMBL/GenBank/DDBJ whole genome shotgun (WGS) entry which is preliminary data.</text>
</comment>
<keyword evidence="4" id="KW-1185">Reference proteome</keyword>
<dbReference type="SUPFAM" id="SSF51569">
    <property type="entry name" value="Aldolase"/>
    <property type="match status" value="1"/>
</dbReference>
<feature type="region of interest" description="Disordered" evidence="2">
    <location>
        <begin position="166"/>
        <end position="210"/>
    </location>
</feature>
<gene>
    <name evidence="3" type="ORF">RQC66_18275</name>
</gene>
<dbReference type="PANTHER" id="PTHR10683">
    <property type="entry name" value="TRANSALDOLASE"/>
    <property type="match status" value="1"/>
</dbReference>
<protein>
    <submittedName>
        <fullName evidence="3">Transaldolase family protein</fullName>
    </submittedName>
</protein>
<dbReference type="EMBL" id="JAVTLL010000011">
    <property type="protein sequence ID" value="MDT7842679.1"/>
    <property type="molecule type" value="Genomic_DNA"/>
</dbReference>
<dbReference type="PANTHER" id="PTHR10683:SF31">
    <property type="entry name" value="TRANSALDOLASE"/>
    <property type="match status" value="1"/>
</dbReference>
<dbReference type="Proteomes" id="UP001257948">
    <property type="component" value="Unassembled WGS sequence"/>
</dbReference>
<evidence type="ECO:0000313" key="3">
    <source>
        <dbReference type="EMBL" id="MDT7842679.1"/>
    </source>
</evidence>
<sequence length="210" mass="21322">MTAEAMGLIEELVAEGVAPWWEAGPQERPAVLDAVRCGFRGIRMASGTPLGAVRAACDAVRVSGGFVSVAAAAFDGADDPEAWVAAARVLRSAVDRPNVLVSVPATPSGIDTVADCLAEGIGVESTLVFSVRQYRAVLDAQGAGLERARQRGVELAGLGTAASCELGGAGGRGGRPSRPPARRPGERAARHGGPGHRPAAVPGTRDGVGR</sequence>
<name>A0ABU3LTV4_9ACTN</name>
<evidence type="ECO:0000256" key="2">
    <source>
        <dbReference type="SAM" id="MobiDB-lite"/>
    </source>
</evidence>
<reference evidence="4" key="1">
    <citation type="submission" date="2023-07" db="EMBL/GenBank/DDBJ databases">
        <title>Draft genome sequence of the endophytic actinobacterium Streptomyces justiciae WPN32, a potential antibiotic producer.</title>
        <authorList>
            <person name="Yasawong M."/>
            <person name="Pana W."/>
            <person name="Ganta P."/>
            <person name="Santapan N."/>
            <person name="Songngamsuk T."/>
            <person name="Phatcharaharikarn M."/>
            <person name="Kerdtoob S."/>
            <person name="Nantapong N."/>
        </authorList>
    </citation>
    <scope>NUCLEOTIDE SEQUENCE [LARGE SCALE GENOMIC DNA]</scope>
    <source>
        <strain evidence="4">WPN32</strain>
    </source>
</reference>